<sequence>MCDAQGDYCLYTVASAPPVSRTVDLQLRKLSRLTGRSVSWTRNVLMTDGYLPSSGIPAQRHVNSQFYFWRTHILRLHSSLKTKAAASRLGLGVKAFGSLVQDGILSPIKSQVYVKPRFDTADLDTLMARVQRHVHPNPACRSAEFASIPKACFEVSCATSTVINLLMDGHLKSAAWTHQGKGLAGIVIYPVELKSKLASFSKTGLTIEDLRDRLGLQYTQVKKLIARDLLLAFTGRKSSTGRRAVLVDPPDLAAFLDDFQTVRTAAARLGISENAVRAGISNGGIVRAPEGDGLPIYRAAVILTV</sequence>
<protein>
    <submittedName>
        <fullName evidence="1">Uncharacterized protein</fullName>
    </submittedName>
</protein>
<comment type="caution">
    <text evidence="1">The sequence shown here is derived from an EMBL/GenBank/DDBJ whole genome shotgun (WGS) entry which is preliminary data.</text>
</comment>
<accession>A0A6N6JIJ1</accession>
<proteinExistence type="predicted"/>
<dbReference type="EMBL" id="BLJE01000002">
    <property type="protein sequence ID" value="GFE65108.1"/>
    <property type="molecule type" value="Genomic_DNA"/>
</dbReference>
<keyword evidence="2" id="KW-1185">Reference proteome</keyword>
<reference evidence="1 2" key="1">
    <citation type="submission" date="2019-12" db="EMBL/GenBank/DDBJ databases">
        <title>Litoreibacter badius sp. nov., a novel bacteriochlorophyll a-containing bacterium in the genus Litoreibacter.</title>
        <authorList>
            <person name="Kanamuro M."/>
            <person name="Takabe Y."/>
            <person name="Mori K."/>
            <person name="Takaichi S."/>
            <person name="Hanada S."/>
        </authorList>
    </citation>
    <scope>NUCLEOTIDE SEQUENCE [LARGE SCALE GENOMIC DNA]</scope>
    <source>
        <strain evidence="1 2">K6</strain>
    </source>
</reference>
<evidence type="ECO:0000313" key="2">
    <source>
        <dbReference type="Proteomes" id="UP000436822"/>
    </source>
</evidence>
<organism evidence="1 2">
    <name type="scientific">Litoreibacter roseus</name>
    <dbReference type="NCBI Taxonomy" id="2601869"/>
    <lineage>
        <taxon>Bacteria</taxon>
        <taxon>Pseudomonadati</taxon>
        <taxon>Pseudomonadota</taxon>
        <taxon>Alphaproteobacteria</taxon>
        <taxon>Rhodobacterales</taxon>
        <taxon>Roseobacteraceae</taxon>
        <taxon>Litoreibacter</taxon>
    </lineage>
</organism>
<dbReference type="AlphaFoldDB" id="A0A6N6JIJ1"/>
<gene>
    <name evidence="1" type="ORF">KIN_21820</name>
</gene>
<evidence type="ECO:0000313" key="1">
    <source>
        <dbReference type="EMBL" id="GFE65108.1"/>
    </source>
</evidence>
<name>A0A6N6JIJ1_9RHOB</name>
<dbReference type="Proteomes" id="UP000436822">
    <property type="component" value="Unassembled WGS sequence"/>
</dbReference>